<dbReference type="Proteomes" id="UP000663845">
    <property type="component" value="Unassembled WGS sequence"/>
</dbReference>
<evidence type="ECO:0008006" key="5">
    <source>
        <dbReference type="Google" id="ProtNLM"/>
    </source>
</evidence>
<organism evidence="1 4">
    <name type="scientific">Adineta steineri</name>
    <dbReference type="NCBI Taxonomy" id="433720"/>
    <lineage>
        <taxon>Eukaryota</taxon>
        <taxon>Metazoa</taxon>
        <taxon>Spiralia</taxon>
        <taxon>Gnathifera</taxon>
        <taxon>Rotifera</taxon>
        <taxon>Eurotatoria</taxon>
        <taxon>Bdelloidea</taxon>
        <taxon>Adinetida</taxon>
        <taxon>Adinetidae</taxon>
        <taxon>Adineta</taxon>
    </lineage>
</organism>
<dbReference type="Proteomes" id="UP000663860">
    <property type="component" value="Unassembled WGS sequence"/>
</dbReference>
<evidence type="ECO:0000313" key="3">
    <source>
        <dbReference type="EMBL" id="CAF3567964.1"/>
    </source>
</evidence>
<dbReference type="EMBL" id="CAJOBB010000113">
    <property type="protein sequence ID" value="CAF3567964.1"/>
    <property type="molecule type" value="Genomic_DNA"/>
</dbReference>
<proteinExistence type="predicted"/>
<dbReference type="AlphaFoldDB" id="A0A814BVZ1"/>
<reference evidence="1" key="1">
    <citation type="submission" date="2021-02" db="EMBL/GenBank/DDBJ databases">
        <authorList>
            <person name="Nowell W R."/>
        </authorList>
    </citation>
    <scope>NUCLEOTIDE SEQUENCE</scope>
</reference>
<gene>
    <name evidence="1" type="ORF">IZO911_LOCUS14055</name>
    <name evidence="2" type="ORF">JYZ213_LOCUS15509</name>
    <name evidence="3" type="ORF">KXQ929_LOCUS3480</name>
</gene>
<evidence type="ECO:0000313" key="4">
    <source>
        <dbReference type="Proteomes" id="UP000663860"/>
    </source>
</evidence>
<dbReference type="EMBL" id="CAJNOE010000115">
    <property type="protein sequence ID" value="CAF0934263.1"/>
    <property type="molecule type" value="Genomic_DNA"/>
</dbReference>
<comment type="caution">
    <text evidence="1">The sequence shown here is derived from an EMBL/GenBank/DDBJ whole genome shotgun (WGS) entry which is preliminary data.</text>
</comment>
<evidence type="ECO:0000313" key="2">
    <source>
        <dbReference type="EMBL" id="CAF0991933.1"/>
    </source>
</evidence>
<dbReference type="EMBL" id="CAJNOG010000134">
    <property type="protein sequence ID" value="CAF0991933.1"/>
    <property type="molecule type" value="Genomic_DNA"/>
</dbReference>
<dbReference type="Proteomes" id="UP000663868">
    <property type="component" value="Unassembled WGS sequence"/>
</dbReference>
<sequence>MTTIITTTQKKPCFKCDKGGGVFTCDGCQQSFCRKHSDEHRQELAVQMDTIGQECDALQRDINKNTDINSFLSHIDEWEQESIDRIQQAAHQARVDLNELFKKSREKMTTIVAQLTNELQFSRTSEDYTELDFKKWNVQLNELRHDLEQSISTCPFDNNDQNSIIHLIKVKIPRELCPWTEPIRTFNQNPILINHEKFNKKDQQIALSENDLTATYFGDDLHRSVNVFGFHQYLNGTHHIRFQIKKKANETFFIGIVTYSQMDPSSVFFTTAINGWWLDSYWISNGRSRGKQCMSDILEGDEIILTLDCNQRRIYLAHPRTKTLLQIRIDDKKCPLPWKIVVGLGGIGNCIRIIN</sequence>
<evidence type="ECO:0000313" key="1">
    <source>
        <dbReference type="EMBL" id="CAF0934263.1"/>
    </source>
</evidence>
<accession>A0A814BVZ1</accession>
<name>A0A814BVZ1_9BILA</name>
<protein>
    <recommendedName>
        <fullName evidence="5">B box-type domain-containing protein</fullName>
    </recommendedName>
</protein>